<dbReference type="Gene3D" id="3.30.70.330">
    <property type="match status" value="1"/>
</dbReference>
<reference evidence="4 5" key="1">
    <citation type="submission" date="2006-05" db="EMBL/GenBank/DDBJ databases">
        <authorList>
            <person name="Paulsen I."/>
        </authorList>
    </citation>
    <scope>NUCLEOTIDE SEQUENCE [LARGE SCALE GENOMIC DNA]</scope>
    <source>
        <strain evidence="4 5">GT1</strain>
    </source>
</reference>
<name>S7UYV0_TOXGG</name>
<organism evidence="4 5">
    <name type="scientific">Toxoplasma gondii (strain ATCC 50853 / GT1)</name>
    <dbReference type="NCBI Taxonomy" id="507601"/>
    <lineage>
        <taxon>Eukaryota</taxon>
        <taxon>Sar</taxon>
        <taxon>Alveolata</taxon>
        <taxon>Apicomplexa</taxon>
        <taxon>Conoidasida</taxon>
        <taxon>Coccidia</taxon>
        <taxon>Eucoccidiorida</taxon>
        <taxon>Eimeriorina</taxon>
        <taxon>Sarcocystidae</taxon>
        <taxon>Toxoplasma</taxon>
    </lineage>
</organism>
<comment type="caution">
    <text evidence="4">The sequence shown here is derived from an EMBL/GenBank/DDBJ whole genome shotgun (WGS) entry which is preliminary data.</text>
</comment>
<protein>
    <recommendedName>
        <fullName evidence="3">RRM domain-containing protein</fullName>
    </recommendedName>
</protein>
<dbReference type="EMDB" id="EMD-52551"/>
<dbReference type="InterPro" id="IPR000504">
    <property type="entry name" value="RRM_dom"/>
</dbReference>
<feature type="domain" description="RRM" evidence="3">
    <location>
        <begin position="310"/>
        <end position="400"/>
    </location>
</feature>
<feature type="region of interest" description="Disordered" evidence="2">
    <location>
        <begin position="496"/>
        <end position="541"/>
    </location>
</feature>
<feature type="region of interest" description="Disordered" evidence="2">
    <location>
        <begin position="644"/>
        <end position="664"/>
    </location>
</feature>
<evidence type="ECO:0000256" key="1">
    <source>
        <dbReference type="PROSITE-ProRule" id="PRU00176"/>
    </source>
</evidence>
<dbReference type="PROSITE" id="PS50102">
    <property type="entry name" value="RRM"/>
    <property type="match status" value="1"/>
</dbReference>
<dbReference type="GO" id="GO:0003723">
    <property type="term" value="F:RNA binding"/>
    <property type="evidence" value="ECO:0007669"/>
    <property type="project" value="UniProtKB-UniRule"/>
</dbReference>
<keyword evidence="1" id="KW-0694">RNA-binding</keyword>
<gene>
    <name evidence="4" type="ORF">TGGT1_259850</name>
</gene>
<evidence type="ECO:0000313" key="5">
    <source>
        <dbReference type="Proteomes" id="UP000005641"/>
    </source>
</evidence>
<evidence type="ECO:0000256" key="2">
    <source>
        <dbReference type="SAM" id="MobiDB-lite"/>
    </source>
</evidence>
<feature type="compositionally biased region" description="Low complexity" evidence="2">
    <location>
        <begin position="168"/>
        <end position="178"/>
    </location>
</feature>
<proteinExistence type="predicted"/>
<dbReference type="Proteomes" id="UP000005641">
    <property type="component" value="Unassembled WGS sequence"/>
</dbReference>
<dbReference type="OrthoDB" id="363455at2759"/>
<feature type="compositionally biased region" description="Basic and acidic residues" evidence="2">
    <location>
        <begin position="514"/>
        <end position="530"/>
    </location>
</feature>
<feature type="region of interest" description="Disordered" evidence="2">
    <location>
        <begin position="157"/>
        <end position="178"/>
    </location>
</feature>
<dbReference type="InterPro" id="IPR035979">
    <property type="entry name" value="RBD_domain_sf"/>
</dbReference>
<dbReference type="InterPro" id="IPR012677">
    <property type="entry name" value="Nucleotide-bd_a/b_plait_sf"/>
</dbReference>
<reference evidence="4 5" key="2">
    <citation type="submission" date="2013-05" db="EMBL/GenBank/DDBJ databases">
        <authorList>
            <person name="Sibley D."/>
            <person name="Venepally P."/>
            <person name="Karamycheva S."/>
            <person name="Hadjithomas M."/>
            <person name="Khan A."/>
            <person name="Brunk B."/>
            <person name="Roos D."/>
            <person name="Caler E."/>
            <person name="Lorenzi H."/>
        </authorList>
    </citation>
    <scope>NUCLEOTIDE SEQUENCE [LARGE SCALE GENOMIC DNA]</scope>
    <source>
        <strain evidence="4 5">GT1</strain>
    </source>
</reference>
<sequence length="664" mass="74994">MGATTFLRVSSSRGAWTSPRVAVTTGRREESLVVGARTKEKRSQQFDGLSSLLGTSLQRPLCKHFSFCSSRSSFSTCPSSRSLSVSLSLRSSRLSRGSFHVSPAAPFSSENLRASSMSLPVSASSSLGGFAPVCASNSAHSLFSPLPASLASSASTSLTRSSRRSQDLSDSPSSPVSRASFPYSLVFAASPHYLLLSRPFLARSLSSTFLLSRSPPSPRLPVSPGTLTALSAQPSAFPARPSSLLSPSRAFACRPGATRMKWYFQKPYVRRVKSDFFRFPLLSQVTKQKIDWQYHHPRSGYEAACIFGPNTLEVTNLPMGKTCEYLQERLWRFFGKFGIVEQVRVLPHERDPYQTCGTAYVCFRSRMASLRAVRLPVHLPASLHNRVLHLRHLGTDRTSDDLFYFRRQQAISNLVAIAQQLYAYLEERGPLPAHRALRLLFERSYPRLAWRQAGFSVRTCCGSWLGFFSRSPFNELFYLAREDEVARPTEVTELEADPRASRKMISNEGTEGAAETRGRKTKSKLGDTKDGTSPGLKSLTDREENAMLEKMVIFPHLLSREKLQALLLRAGRLLQMDLQNELSVHWRTDRPPLPDWTQKQIQLWQHQDPLPEELQIWSRTKDYYKIHEERFLFKLKLKKERAQAKQEMKQQRRRLELQASQSSS</sequence>
<dbReference type="CDD" id="cd00590">
    <property type="entry name" value="RRM_SF"/>
    <property type="match status" value="1"/>
</dbReference>
<dbReference type="VEuPathDB" id="ToxoDB:TGGT1_259850"/>
<evidence type="ECO:0000313" key="4">
    <source>
        <dbReference type="EMBL" id="EPR62757.1"/>
    </source>
</evidence>
<dbReference type="EMBL" id="AAQM03000090">
    <property type="protein sequence ID" value="EPR62757.1"/>
    <property type="molecule type" value="Genomic_DNA"/>
</dbReference>
<dbReference type="AlphaFoldDB" id="S7UYV0"/>
<feature type="compositionally biased region" description="Basic and acidic residues" evidence="2">
    <location>
        <begin position="644"/>
        <end position="656"/>
    </location>
</feature>
<accession>S7UYV0</accession>
<dbReference type="SUPFAM" id="SSF54928">
    <property type="entry name" value="RNA-binding domain, RBD"/>
    <property type="match status" value="1"/>
</dbReference>
<evidence type="ECO:0000259" key="3">
    <source>
        <dbReference type="PROSITE" id="PS50102"/>
    </source>
</evidence>